<protein>
    <submittedName>
        <fullName evidence="1">Uncharacterized protein</fullName>
    </submittedName>
</protein>
<dbReference type="InterPro" id="IPR036388">
    <property type="entry name" value="WH-like_DNA-bd_sf"/>
</dbReference>
<dbReference type="STRING" id="1457250.GCA_000755225_02363"/>
<dbReference type="AlphaFoldDB" id="A0A4D6H7L0"/>
<gene>
    <name evidence="1" type="ORF">DV733_00355</name>
</gene>
<reference evidence="1 2" key="1">
    <citation type="journal article" date="2019" name="Nat. Commun.">
        <title>A new type of DNA phosphorothioation-based antiviral system in archaea.</title>
        <authorList>
            <person name="Xiong L."/>
            <person name="Liu S."/>
            <person name="Chen S."/>
            <person name="Xiao Y."/>
            <person name="Zhu B."/>
            <person name="Gao Y."/>
            <person name="Zhang Y."/>
            <person name="Chen B."/>
            <person name="Luo J."/>
            <person name="Deng Z."/>
            <person name="Chen X."/>
            <person name="Wang L."/>
            <person name="Chen S."/>
        </authorList>
    </citation>
    <scope>NUCLEOTIDE SEQUENCE [LARGE SCALE GENOMIC DNA]</scope>
    <source>
        <strain evidence="1 2">CBA1105</strain>
    </source>
</reference>
<organism evidence="1 2">
    <name type="scientific">Halapricum salinum</name>
    <dbReference type="NCBI Taxonomy" id="1457250"/>
    <lineage>
        <taxon>Archaea</taxon>
        <taxon>Methanobacteriati</taxon>
        <taxon>Methanobacteriota</taxon>
        <taxon>Stenosarchaea group</taxon>
        <taxon>Halobacteria</taxon>
        <taxon>Halobacteriales</taxon>
        <taxon>Haloarculaceae</taxon>
        <taxon>Halapricum</taxon>
    </lineage>
</organism>
<dbReference type="Gene3D" id="1.10.10.10">
    <property type="entry name" value="Winged helix-like DNA-binding domain superfamily/Winged helix DNA-binding domain"/>
    <property type="match status" value="1"/>
</dbReference>
<dbReference type="KEGG" id="hsn:DV733_00355"/>
<keyword evidence="2" id="KW-1185">Reference proteome</keyword>
<evidence type="ECO:0000313" key="1">
    <source>
        <dbReference type="EMBL" id="QCC49769.1"/>
    </source>
</evidence>
<accession>A0A4D6H7L0</accession>
<sequence>MLGDDLLHKPILTEREKRSYLRDTLGISILQTTAAANHYSGRSGISVTPELDLVLFEAIGRRENTRPSLISSARAIEAYRNYDQGGFSNIIDETEHYSNLKGSNKFSTTRVGIVAGCPHYGDGYIQKWAALAGESVEIALDERGNRTKGMNQDFGSFGNQILWGMRENEVLQAVLRFGRDSGGAIVYVHTAALPQWVERSKIVDRSQIQPWSDGMVDILQTIRKLDGDEWRTNDIADQIDLSGTQTNTNLNTLHDLGYLCKRTVGRGEMWSDKNLAEISTYGYVRFNDAAPVTG</sequence>
<name>A0A4D6H7L0_9EURY</name>
<dbReference type="EMBL" id="CP031310">
    <property type="protein sequence ID" value="QCC49769.1"/>
    <property type="molecule type" value="Genomic_DNA"/>
</dbReference>
<evidence type="ECO:0000313" key="2">
    <source>
        <dbReference type="Proteomes" id="UP000296706"/>
    </source>
</evidence>
<proteinExistence type="predicted"/>
<dbReference type="Proteomes" id="UP000296706">
    <property type="component" value="Chromosome"/>
</dbReference>